<dbReference type="Proteomes" id="UP001050691">
    <property type="component" value="Unassembled WGS sequence"/>
</dbReference>
<dbReference type="PANTHER" id="PTHR28180:SF2">
    <property type="entry name" value="PEROXISOMAL PROTEIN 2"/>
    <property type="match status" value="1"/>
</dbReference>
<dbReference type="AlphaFoldDB" id="A0AAV5A2C6"/>
<reference evidence="1" key="1">
    <citation type="submission" date="2021-10" db="EMBL/GenBank/DDBJ databases">
        <title>De novo Genome Assembly of Clathrus columnatus (Basidiomycota, Fungi) Using Illumina and Nanopore Sequence Data.</title>
        <authorList>
            <person name="Ogiso-Tanaka E."/>
            <person name="Itagaki H."/>
            <person name="Hosoya T."/>
            <person name="Hosaka K."/>
        </authorList>
    </citation>
    <scope>NUCLEOTIDE SEQUENCE</scope>
    <source>
        <strain evidence="1">MO-923</strain>
    </source>
</reference>
<dbReference type="Gene3D" id="1.20.1290.10">
    <property type="entry name" value="AhpD-like"/>
    <property type="match status" value="1"/>
</dbReference>
<comment type="caution">
    <text evidence="1">The sequence shown here is derived from an EMBL/GenBank/DDBJ whole genome shotgun (WGS) entry which is preliminary data.</text>
</comment>
<dbReference type="PANTHER" id="PTHR28180">
    <property type="entry name" value="CONSERVED MITOCHONDRIAL PROTEIN-RELATED"/>
    <property type="match status" value="1"/>
</dbReference>
<accession>A0AAV5A2C6</accession>
<dbReference type="InterPro" id="IPR029032">
    <property type="entry name" value="AhpD-like"/>
</dbReference>
<keyword evidence="2" id="KW-1185">Reference proteome</keyword>
<protein>
    <submittedName>
        <fullName evidence="1">Uncharacterized protein</fullName>
    </submittedName>
</protein>
<evidence type="ECO:0000313" key="1">
    <source>
        <dbReference type="EMBL" id="GJJ07373.1"/>
    </source>
</evidence>
<dbReference type="InterPro" id="IPR052999">
    <property type="entry name" value="PTS1_Protein"/>
</dbReference>
<proteinExistence type="predicted"/>
<organism evidence="1 2">
    <name type="scientific">Clathrus columnatus</name>
    <dbReference type="NCBI Taxonomy" id="1419009"/>
    <lineage>
        <taxon>Eukaryota</taxon>
        <taxon>Fungi</taxon>
        <taxon>Dikarya</taxon>
        <taxon>Basidiomycota</taxon>
        <taxon>Agaricomycotina</taxon>
        <taxon>Agaricomycetes</taxon>
        <taxon>Phallomycetidae</taxon>
        <taxon>Phallales</taxon>
        <taxon>Clathraceae</taxon>
        <taxon>Clathrus</taxon>
    </lineage>
</organism>
<evidence type="ECO:0000313" key="2">
    <source>
        <dbReference type="Proteomes" id="UP001050691"/>
    </source>
</evidence>
<dbReference type="EMBL" id="BPWL01000002">
    <property type="protein sequence ID" value="GJJ07373.1"/>
    <property type="molecule type" value="Genomic_DNA"/>
</dbReference>
<name>A0AAV5A2C6_9AGAM</name>
<gene>
    <name evidence="1" type="ORF">Clacol_001575</name>
</gene>
<sequence>MKLPTTVKHLLTLRRPQANPSPSWERLHGIFTPTLAKAAQHNARDGWLVLATSTLLTANVPAAVSHLYRYVSRREPLSDSAESLLSAEERTAQAAIIREAALKSVIFVGVPRVILTLEALSGALENDVKASLRKVPFRVVGADNAEEFTRRGQALWKHIYAPHDVKLADKLAGYHPDFMSFITTSYGVVFSPWFKGDPGYGPGNLSRTLGSVVGVACLRTESGVGPQLISHVYGLLKSNVEYEGKEPTDGEKWLASEQGTEWVINSIDQIGDVARSGIDAELKARL</sequence>